<dbReference type="InParanoid" id="Q74G92"/>
<feature type="region of interest" description="Disordered" evidence="1">
    <location>
        <begin position="147"/>
        <end position="169"/>
    </location>
</feature>
<evidence type="ECO:0000259" key="3">
    <source>
        <dbReference type="Pfam" id="PF13203"/>
    </source>
</evidence>
<dbReference type="InterPro" id="IPR018698">
    <property type="entry name" value="VWA-like_dom"/>
</dbReference>
<sequence length="396" mass="44424">MQSTEASAHRELENTIVRLLKRRPFYGQFLLAMRREQRPGTFPLGVTFRDGVPVLMVNPHRLEAESPAIREGLLEHCVRHVIHLHMVRRKGRNGHDWDVACDLAINPSIEHLPADAPLPVHFSADDGLAAEEYYSLLSNPFDAGSLEGQGTGRASRDEGGATGDGCDRDLNVTTVDDHSAWEEADSTPFRLAEEVVRGMVREAWRQADGHVPADIRRVIEGMLAPSPIPWQQVLRQFVAAAGRTGRETSWLKEHRRFVHMTPGIRKRRRLNLLVGIDVSESTDTVELREAFARELVRISRGRDAQVTVLYANSRIQQMESFRGALGLTEAYYGGGFTDLRPVFEHARTMIPRPAAVIYLTDGVGPAPEQMEFPTLWVLTRAGEKPVPWGVELRLEV</sequence>
<evidence type="ECO:0000259" key="2">
    <source>
        <dbReference type="Pfam" id="PF09967"/>
    </source>
</evidence>
<protein>
    <recommendedName>
        <fullName evidence="6">VWA-like domain-containing protein</fullName>
    </recommendedName>
</protein>
<dbReference type="AlphaFoldDB" id="Q74G92"/>
<evidence type="ECO:0000313" key="5">
    <source>
        <dbReference type="Proteomes" id="UP000000577"/>
    </source>
</evidence>
<dbReference type="OrthoDB" id="9761650at2"/>
<dbReference type="STRING" id="243231.GSU0354"/>
<accession>Q74G92</accession>
<dbReference type="eggNOG" id="COG3864">
    <property type="taxonomic scope" value="Bacteria"/>
</dbReference>
<dbReference type="Proteomes" id="UP000000577">
    <property type="component" value="Chromosome"/>
</dbReference>
<dbReference type="InterPro" id="IPR025154">
    <property type="entry name" value="Put_metallopeptidase_dom"/>
</dbReference>
<dbReference type="PANTHER" id="PTHR38730:SF1">
    <property type="entry name" value="SLL7028 PROTEIN"/>
    <property type="match status" value="1"/>
</dbReference>
<feature type="domain" description="Putative metallopeptidase" evidence="3">
    <location>
        <begin position="10"/>
        <end position="259"/>
    </location>
</feature>
<reference evidence="4 5" key="2">
    <citation type="journal article" date="2012" name="BMC Genomics">
        <title>Comparative genomic analysis of Geobacter sulfurreducens KN400, a strain with enhanced capacity for extracellular electron transfer and electricity production.</title>
        <authorList>
            <person name="Butler J.E."/>
            <person name="Young N.D."/>
            <person name="Aklujkar M."/>
            <person name="Lovley D.R."/>
        </authorList>
    </citation>
    <scope>NUCLEOTIDE SEQUENCE [LARGE SCALE GENOMIC DNA]</scope>
    <source>
        <strain evidence="5">ATCC 51573 / DSM 12127 / PCA</strain>
    </source>
</reference>
<dbReference type="RefSeq" id="WP_010941022.1">
    <property type="nucleotide sequence ID" value="NC_002939.5"/>
</dbReference>
<dbReference type="PANTHER" id="PTHR38730">
    <property type="entry name" value="SLL7028 PROTEIN"/>
    <property type="match status" value="1"/>
</dbReference>
<evidence type="ECO:0000313" key="4">
    <source>
        <dbReference type="EMBL" id="AAR33687.1"/>
    </source>
</evidence>
<dbReference type="SUPFAM" id="SSF53300">
    <property type="entry name" value="vWA-like"/>
    <property type="match status" value="1"/>
</dbReference>
<keyword evidence="5" id="KW-1185">Reference proteome</keyword>
<dbReference type="Pfam" id="PF13203">
    <property type="entry name" value="DUF2201_N"/>
    <property type="match status" value="1"/>
</dbReference>
<name>Q74G92_GEOSL</name>
<dbReference type="EMBL" id="AE017180">
    <property type="protein sequence ID" value="AAR33687.1"/>
    <property type="molecule type" value="Genomic_DNA"/>
</dbReference>
<gene>
    <name evidence="4" type="ordered locus">GSU0354</name>
</gene>
<proteinExistence type="predicted"/>
<evidence type="ECO:0000256" key="1">
    <source>
        <dbReference type="SAM" id="MobiDB-lite"/>
    </source>
</evidence>
<dbReference type="SMR" id="Q74G92"/>
<dbReference type="KEGG" id="gsu:GSU0354"/>
<dbReference type="EnsemblBacteria" id="AAR33687">
    <property type="protein sequence ID" value="AAR33687"/>
    <property type="gene ID" value="GSU0354"/>
</dbReference>
<reference evidence="4 5" key="1">
    <citation type="journal article" date="2003" name="Science">
        <title>Genome of Geobacter sulfurreducens: metal reduction in subsurface environments.</title>
        <authorList>
            <person name="Methe B.A."/>
            <person name="Nelson K.E."/>
            <person name="Eisen J.A."/>
            <person name="Paulsen I.T."/>
            <person name="Nelson W."/>
            <person name="Heidelberg J.F."/>
            <person name="Wu D."/>
            <person name="Wu M."/>
            <person name="Ward N."/>
            <person name="Beanan M.J."/>
            <person name="Dodson R.J."/>
            <person name="Madupu R."/>
            <person name="Brinkac L.M."/>
            <person name="Daugherty S.C."/>
            <person name="DeBoy R.T."/>
            <person name="Durkin A.S."/>
            <person name="Gwinn M."/>
            <person name="Kolonay J.F."/>
            <person name="Sullivan S.A."/>
            <person name="Haft D.H."/>
            <person name="Selengut J."/>
            <person name="Davidsen T.M."/>
            <person name="Zafar N."/>
            <person name="White O."/>
            <person name="Tran B."/>
            <person name="Romero C."/>
            <person name="Forberger H.A."/>
            <person name="Weidman J."/>
            <person name="Khouri H."/>
            <person name="Feldblyum T.V."/>
            <person name="Utterback T.R."/>
            <person name="Van Aken S.E."/>
            <person name="Lovley D.R."/>
            <person name="Fraser C.M."/>
        </authorList>
    </citation>
    <scope>NUCLEOTIDE SEQUENCE [LARGE SCALE GENOMIC DNA]</scope>
    <source>
        <strain evidence="5">ATCC 51573 / DSM 12127 / PCA</strain>
    </source>
</reference>
<evidence type="ECO:0008006" key="6">
    <source>
        <dbReference type="Google" id="ProtNLM"/>
    </source>
</evidence>
<organism evidence="4 5">
    <name type="scientific">Geobacter sulfurreducens (strain ATCC 51573 / DSM 12127 / PCA)</name>
    <dbReference type="NCBI Taxonomy" id="243231"/>
    <lineage>
        <taxon>Bacteria</taxon>
        <taxon>Pseudomonadati</taxon>
        <taxon>Thermodesulfobacteriota</taxon>
        <taxon>Desulfuromonadia</taxon>
        <taxon>Geobacterales</taxon>
        <taxon>Geobacteraceae</taxon>
        <taxon>Geobacter</taxon>
    </lineage>
</organism>
<dbReference type="HOGENOM" id="CLU_038906_1_0_7"/>
<dbReference type="PATRIC" id="fig|243231.5.peg.351"/>
<feature type="compositionally biased region" description="Basic and acidic residues" evidence="1">
    <location>
        <begin position="154"/>
        <end position="169"/>
    </location>
</feature>
<dbReference type="InterPro" id="IPR036465">
    <property type="entry name" value="vWFA_dom_sf"/>
</dbReference>
<feature type="domain" description="VWA-like" evidence="2">
    <location>
        <begin position="273"/>
        <end position="394"/>
    </location>
</feature>
<dbReference type="Pfam" id="PF09967">
    <property type="entry name" value="DUF2201"/>
    <property type="match status" value="1"/>
</dbReference>